<dbReference type="GO" id="GO:0032259">
    <property type="term" value="P:methylation"/>
    <property type="evidence" value="ECO:0007669"/>
    <property type="project" value="UniProtKB-KW"/>
</dbReference>
<dbReference type="InterPro" id="IPR007318">
    <property type="entry name" value="Phopholipid_MeTrfase"/>
</dbReference>
<name>A0A7X1ZED9_9PROT</name>
<sequence>MKRRMAALGRTYRLAYNAVATVHIAVVFGAGILLLGDAPRFPLPLWASAAMFGAAAVGTGLMLWSARYYDMARLAGTRQVREPDAPEDETLRLDGPHRFVRHPFYATGLLIVWGLAQSPFGLATAVWASLYLVIGAAVEERRLLRLYGDSYADYRRKIPGFIPAPLLGRRPLPPRP</sequence>
<gene>
    <name evidence="6" type="ORF">GHC57_10550</name>
</gene>
<dbReference type="PANTHER" id="PTHR43847:SF1">
    <property type="entry name" value="BLL3993 PROTEIN"/>
    <property type="match status" value="1"/>
</dbReference>
<feature type="transmembrane region" description="Helical" evidence="5">
    <location>
        <begin position="12"/>
        <end position="33"/>
    </location>
</feature>
<dbReference type="EMBL" id="WIVE01000029">
    <property type="protein sequence ID" value="MQX36956.1"/>
    <property type="molecule type" value="Genomic_DNA"/>
</dbReference>
<keyword evidence="4 5" id="KW-0472">Membrane</keyword>
<organism evidence="6 7">
    <name type="scientific">Roseospira navarrensis</name>
    <dbReference type="NCBI Taxonomy" id="140058"/>
    <lineage>
        <taxon>Bacteria</taxon>
        <taxon>Pseudomonadati</taxon>
        <taxon>Pseudomonadota</taxon>
        <taxon>Alphaproteobacteria</taxon>
        <taxon>Rhodospirillales</taxon>
        <taxon>Rhodospirillaceae</taxon>
        <taxon>Roseospira</taxon>
    </lineage>
</organism>
<dbReference type="Pfam" id="PF04191">
    <property type="entry name" value="PEMT"/>
    <property type="match status" value="1"/>
</dbReference>
<keyword evidence="7" id="KW-1185">Reference proteome</keyword>
<dbReference type="Proteomes" id="UP000434582">
    <property type="component" value="Unassembled WGS sequence"/>
</dbReference>
<dbReference type="GO" id="GO:0012505">
    <property type="term" value="C:endomembrane system"/>
    <property type="evidence" value="ECO:0007669"/>
    <property type="project" value="UniProtKB-SubCell"/>
</dbReference>
<dbReference type="PANTHER" id="PTHR43847">
    <property type="entry name" value="BLL3993 PROTEIN"/>
    <property type="match status" value="1"/>
</dbReference>
<evidence type="ECO:0000256" key="5">
    <source>
        <dbReference type="SAM" id="Phobius"/>
    </source>
</evidence>
<accession>A0A7X1ZED9</accession>
<dbReference type="AlphaFoldDB" id="A0A7X1ZED9"/>
<evidence type="ECO:0000256" key="4">
    <source>
        <dbReference type="ARBA" id="ARBA00023136"/>
    </source>
</evidence>
<dbReference type="OrthoDB" id="9789029at2"/>
<keyword evidence="6" id="KW-0489">Methyltransferase</keyword>
<reference evidence="6 7" key="1">
    <citation type="submission" date="2019-10" db="EMBL/GenBank/DDBJ databases">
        <title>Draft whole-genome sequence of the purple nonsulfur photosynthetic bacterium Roseospira navarrensis DSM 15114.</title>
        <authorList>
            <person name="Kyndt J.A."/>
            <person name="Meyer T.E."/>
        </authorList>
    </citation>
    <scope>NUCLEOTIDE SEQUENCE [LARGE SCALE GENOMIC DNA]</scope>
    <source>
        <strain evidence="6 7">DSM 15114</strain>
    </source>
</reference>
<evidence type="ECO:0000256" key="3">
    <source>
        <dbReference type="ARBA" id="ARBA00022989"/>
    </source>
</evidence>
<evidence type="ECO:0000313" key="6">
    <source>
        <dbReference type="EMBL" id="MQX36956.1"/>
    </source>
</evidence>
<evidence type="ECO:0000256" key="1">
    <source>
        <dbReference type="ARBA" id="ARBA00004127"/>
    </source>
</evidence>
<keyword evidence="3 5" id="KW-1133">Transmembrane helix</keyword>
<evidence type="ECO:0000313" key="7">
    <source>
        <dbReference type="Proteomes" id="UP000434582"/>
    </source>
</evidence>
<keyword evidence="2 5" id="KW-0812">Transmembrane</keyword>
<feature type="transmembrane region" description="Helical" evidence="5">
    <location>
        <begin position="45"/>
        <end position="64"/>
    </location>
</feature>
<proteinExistence type="predicted"/>
<protein>
    <submittedName>
        <fullName evidence="6">Isoprenylcysteine carboxylmethyltransferase family protein</fullName>
    </submittedName>
</protein>
<dbReference type="GO" id="GO:0008168">
    <property type="term" value="F:methyltransferase activity"/>
    <property type="evidence" value="ECO:0007669"/>
    <property type="project" value="UniProtKB-KW"/>
</dbReference>
<evidence type="ECO:0000256" key="2">
    <source>
        <dbReference type="ARBA" id="ARBA00022692"/>
    </source>
</evidence>
<comment type="subcellular location">
    <subcellularLocation>
        <location evidence="1">Endomembrane system</location>
        <topology evidence="1">Multi-pass membrane protein</topology>
    </subcellularLocation>
</comment>
<comment type="caution">
    <text evidence="6">The sequence shown here is derived from an EMBL/GenBank/DDBJ whole genome shotgun (WGS) entry which is preliminary data.</text>
</comment>
<dbReference type="InterPro" id="IPR052527">
    <property type="entry name" value="Metal_cation-efflux_comp"/>
</dbReference>
<keyword evidence="6" id="KW-0808">Transferase</keyword>
<dbReference type="Gene3D" id="1.20.120.1630">
    <property type="match status" value="1"/>
</dbReference>